<sequence length="130" mass="14112">MWQQSLVQQSAASQYNVYSKLHRGPKSTEFTWTVQLYEFDLDYSNVFFFWINSDTPEGFVSSFLNITKPASPSTSHSTTASVSIPTDSTNLVPLNDPPVSDTALNSASDSGISTTAKIALGVGMESGCRC</sequence>
<feature type="compositionally biased region" description="Low complexity" evidence="1">
    <location>
        <begin position="69"/>
        <end position="83"/>
    </location>
</feature>
<feature type="region of interest" description="Disordered" evidence="1">
    <location>
        <begin position="69"/>
        <end position="109"/>
    </location>
</feature>
<dbReference type="Proteomes" id="UP000234585">
    <property type="component" value="Unassembled WGS sequence"/>
</dbReference>
<dbReference type="AlphaFoldDB" id="A0A2I2F4J4"/>
<dbReference type="OrthoDB" id="5390143at2759"/>
<reference evidence="2 3" key="1">
    <citation type="submission" date="2017-12" db="EMBL/GenBank/DDBJ databases">
        <authorList>
            <consortium name="DOE Joint Genome Institute"/>
            <person name="Haridas S."/>
            <person name="Kjaerbolling I."/>
            <person name="Vesth T.C."/>
            <person name="Frisvad J.C."/>
            <person name="Nybo J.L."/>
            <person name="Theobald S."/>
            <person name="Kuo A."/>
            <person name="Bowyer P."/>
            <person name="Matsuda Y."/>
            <person name="Mondo S."/>
            <person name="Lyhne E.K."/>
            <person name="Kogle M.E."/>
            <person name="Clum A."/>
            <person name="Lipzen A."/>
            <person name="Salamov A."/>
            <person name="Ngan C.Y."/>
            <person name="Daum C."/>
            <person name="Chiniquy J."/>
            <person name="Barry K."/>
            <person name="LaButti K."/>
            <person name="Simmons B.A."/>
            <person name="Magnuson J.K."/>
            <person name="Mortensen U.H."/>
            <person name="Larsen T.O."/>
            <person name="Grigoriev I.V."/>
            <person name="Baker S.E."/>
            <person name="Andersen M.R."/>
            <person name="Nordberg H.P."/>
            <person name="Cantor M.N."/>
            <person name="Hua S.X."/>
        </authorList>
    </citation>
    <scope>NUCLEOTIDE SEQUENCE [LARGE SCALE GENOMIC DNA]</scope>
    <source>
        <strain evidence="2 3">CBS 102.13</strain>
    </source>
</reference>
<dbReference type="GeneID" id="36523948"/>
<organism evidence="2 3">
    <name type="scientific">Aspergillus candidus</name>
    <dbReference type="NCBI Taxonomy" id="41067"/>
    <lineage>
        <taxon>Eukaryota</taxon>
        <taxon>Fungi</taxon>
        <taxon>Dikarya</taxon>
        <taxon>Ascomycota</taxon>
        <taxon>Pezizomycotina</taxon>
        <taxon>Eurotiomycetes</taxon>
        <taxon>Eurotiomycetidae</taxon>
        <taxon>Eurotiales</taxon>
        <taxon>Aspergillaceae</taxon>
        <taxon>Aspergillus</taxon>
        <taxon>Aspergillus subgen. Circumdati</taxon>
    </lineage>
</organism>
<protein>
    <submittedName>
        <fullName evidence="2">Uncharacterized protein</fullName>
    </submittedName>
</protein>
<evidence type="ECO:0000313" key="3">
    <source>
        <dbReference type="Proteomes" id="UP000234585"/>
    </source>
</evidence>
<dbReference type="RefSeq" id="XP_024669584.1">
    <property type="nucleotide sequence ID" value="XM_024816788.1"/>
</dbReference>
<dbReference type="EMBL" id="KZ559160">
    <property type="protein sequence ID" value="PLB35572.1"/>
    <property type="molecule type" value="Genomic_DNA"/>
</dbReference>
<name>A0A2I2F4J4_ASPCN</name>
<accession>A0A2I2F4J4</accession>
<evidence type="ECO:0000256" key="1">
    <source>
        <dbReference type="SAM" id="MobiDB-lite"/>
    </source>
</evidence>
<dbReference type="STRING" id="41067.A0A2I2F4J4"/>
<evidence type="ECO:0000313" key="2">
    <source>
        <dbReference type="EMBL" id="PLB35572.1"/>
    </source>
</evidence>
<keyword evidence="3" id="KW-1185">Reference proteome</keyword>
<proteinExistence type="predicted"/>
<gene>
    <name evidence="2" type="ORF">BDW47DRAFT_127961</name>
</gene>